<name>A0A8J8PCI0_9EURY</name>
<keyword evidence="2" id="KW-1185">Reference proteome</keyword>
<gene>
    <name evidence="1" type="ORF">EGH24_04305</name>
</gene>
<protein>
    <submittedName>
        <fullName evidence="1">Uncharacterized protein</fullName>
    </submittedName>
</protein>
<accession>A0A8J8PCI0</accession>
<proteinExistence type="predicted"/>
<evidence type="ECO:0000313" key="1">
    <source>
        <dbReference type="EMBL" id="TQQ82677.1"/>
    </source>
</evidence>
<comment type="caution">
    <text evidence="1">The sequence shown here is derived from an EMBL/GenBank/DDBJ whole genome shotgun (WGS) entry which is preliminary data.</text>
</comment>
<dbReference type="AlphaFoldDB" id="A0A8J8PCI0"/>
<reference evidence="1" key="1">
    <citation type="submission" date="2019-02" db="EMBL/GenBank/DDBJ databases">
        <title>Halonotius sp. a new haloarchaeum isolated from saline soil.</title>
        <authorList>
            <person name="Duran-Viseras A."/>
            <person name="Sanchez-Porro C."/>
            <person name="Ventosa A."/>
        </authorList>
    </citation>
    <scope>NUCLEOTIDE SEQUENCE</scope>
    <source>
        <strain evidence="1">F15B</strain>
    </source>
</reference>
<sequence length="100" mass="11102">MQLNGDRLRKKTIPDDWIMCQVVECKALDGGDYRIELRPIDGQSSGPVTSFTLHLGEGDDGLAVTEISYISRIMHGKNIAEIADDSHTPVVEHFQYSGEL</sequence>
<evidence type="ECO:0000313" key="2">
    <source>
        <dbReference type="Proteomes" id="UP000705823"/>
    </source>
</evidence>
<dbReference type="Proteomes" id="UP000705823">
    <property type="component" value="Unassembled WGS sequence"/>
</dbReference>
<dbReference type="RefSeq" id="WP_142978942.1">
    <property type="nucleotide sequence ID" value="NZ_RKLU01000002.1"/>
</dbReference>
<dbReference type="EMBL" id="RKLU01000002">
    <property type="protein sequence ID" value="TQQ82677.1"/>
    <property type="molecule type" value="Genomic_DNA"/>
</dbReference>
<organism evidence="1 2">
    <name type="scientific">Halonotius terrestris</name>
    <dbReference type="NCBI Taxonomy" id="2487750"/>
    <lineage>
        <taxon>Archaea</taxon>
        <taxon>Methanobacteriati</taxon>
        <taxon>Methanobacteriota</taxon>
        <taxon>Stenosarchaea group</taxon>
        <taxon>Halobacteria</taxon>
        <taxon>Halobacteriales</taxon>
        <taxon>Haloferacaceae</taxon>
        <taxon>Halonotius</taxon>
    </lineage>
</organism>